<dbReference type="InterPro" id="IPR012349">
    <property type="entry name" value="Split_barrel_FMN-bd"/>
</dbReference>
<dbReference type="Proteomes" id="UP001548189">
    <property type="component" value="Unassembled WGS sequence"/>
</dbReference>
<dbReference type="Gene3D" id="2.30.110.10">
    <property type="entry name" value="Electron Transport, Fmn-binding Protein, Chain A"/>
    <property type="match status" value="1"/>
</dbReference>
<dbReference type="Pfam" id="PF04299">
    <property type="entry name" value="FMN_bind_2"/>
    <property type="match status" value="1"/>
</dbReference>
<reference evidence="1 2" key="1">
    <citation type="submission" date="2024-06" db="EMBL/GenBank/DDBJ databases">
        <authorList>
            <person name="Li F."/>
        </authorList>
    </citation>
    <scope>NUCLEOTIDE SEQUENCE [LARGE SCALE GENOMIC DNA]</scope>
    <source>
        <strain evidence="1 2">GXAS 311</strain>
    </source>
</reference>
<dbReference type="PANTHER" id="PTHR35802">
    <property type="entry name" value="PROTEASE SYNTHASE AND SPORULATION PROTEIN PAI 2"/>
    <property type="match status" value="1"/>
</dbReference>
<proteinExistence type="predicted"/>
<evidence type="ECO:0000313" key="1">
    <source>
        <dbReference type="EMBL" id="MET1254399.1"/>
    </source>
</evidence>
<name>A0ABV2BR29_9GAMM</name>
<protein>
    <submittedName>
        <fullName evidence="1">FMN-binding negative transcriptional regulator</fullName>
    </submittedName>
</protein>
<dbReference type="SUPFAM" id="SSF50475">
    <property type="entry name" value="FMN-binding split barrel"/>
    <property type="match status" value="1"/>
</dbReference>
<evidence type="ECO:0000313" key="2">
    <source>
        <dbReference type="Proteomes" id="UP001548189"/>
    </source>
</evidence>
<comment type="caution">
    <text evidence="1">The sequence shown here is derived from an EMBL/GenBank/DDBJ whole genome shotgun (WGS) entry which is preliminary data.</text>
</comment>
<dbReference type="PANTHER" id="PTHR35802:SF1">
    <property type="entry name" value="PROTEASE SYNTHASE AND SPORULATION PROTEIN PAI 2"/>
    <property type="match status" value="1"/>
</dbReference>
<dbReference type="PIRSF" id="PIRSF010372">
    <property type="entry name" value="PaiB"/>
    <property type="match status" value="1"/>
</dbReference>
<gene>
    <name evidence="1" type="ORF">ABVT43_04600</name>
</gene>
<accession>A0ABV2BR29</accession>
<organism evidence="1 2">
    <name type="scientific">Aliikangiella maris</name>
    <dbReference type="NCBI Taxonomy" id="3162458"/>
    <lineage>
        <taxon>Bacteria</taxon>
        <taxon>Pseudomonadati</taxon>
        <taxon>Pseudomonadota</taxon>
        <taxon>Gammaproteobacteria</taxon>
        <taxon>Oceanospirillales</taxon>
        <taxon>Pleioneaceae</taxon>
        <taxon>Aliikangiella</taxon>
    </lineage>
</organism>
<dbReference type="InterPro" id="IPR007396">
    <property type="entry name" value="TR_PAI2-type"/>
</dbReference>
<dbReference type="EMBL" id="JBEVCJ010000004">
    <property type="protein sequence ID" value="MET1254399.1"/>
    <property type="molecule type" value="Genomic_DNA"/>
</dbReference>
<keyword evidence="2" id="KW-1185">Reference proteome</keyword>
<sequence length="202" mass="23007">MYCPAHFQLDDEKIIFQLIQQYSFAHLVSCRNGVLEINQIPFLLDTSQRCLYAHVAKSNSHWKMLEKADDLKVCFSGPDAYISPNWFSHSQGVPTWNFVSVQITGKATLMDETQLLQLLIDLSAKHEANLKNPWTIEKLQSKKLDAMLKAIVGFKVSIDAIDAKAKLSQNHPPEEVQRLIAGLQQQNSHDATQVAEWMNRFL</sequence>